<evidence type="ECO:0000313" key="7">
    <source>
        <dbReference type="Proteomes" id="UP000277580"/>
    </source>
</evidence>
<dbReference type="InterPro" id="IPR036097">
    <property type="entry name" value="HisK_dim/P_sf"/>
</dbReference>
<dbReference type="SMART" id="SM00388">
    <property type="entry name" value="HisKA"/>
    <property type="match status" value="1"/>
</dbReference>
<dbReference type="Pfam" id="PF00512">
    <property type="entry name" value="HisKA"/>
    <property type="match status" value="1"/>
</dbReference>
<dbReference type="Gene3D" id="3.30.450.40">
    <property type="match status" value="1"/>
</dbReference>
<dbReference type="CDD" id="cd17546">
    <property type="entry name" value="REC_hyHK_CKI1_RcsC-like"/>
    <property type="match status" value="1"/>
</dbReference>
<dbReference type="SMART" id="SM00448">
    <property type="entry name" value="REC"/>
    <property type="match status" value="1"/>
</dbReference>
<feature type="domain" description="Response regulatory" evidence="5">
    <location>
        <begin position="1284"/>
        <end position="1405"/>
    </location>
</feature>
<name>A0A3N4KZK6_9PEZI</name>
<dbReference type="FunFam" id="1.10.287.130:FF:000023">
    <property type="entry name" value="Sensor histidine kinase/response regulator, putative"/>
    <property type="match status" value="1"/>
</dbReference>
<reference evidence="6 7" key="1">
    <citation type="journal article" date="2018" name="Nat. Ecol. Evol.">
        <title>Pezizomycetes genomes reveal the molecular basis of ectomycorrhizal truffle lifestyle.</title>
        <authorList>
            <person name="Murat C."/>
            <person name="Payen T."/>
            <person name="Noel B."/>
            <person name="Kuo A."/>
            <person name="Morin E."/>
            <person name="Chen J."/>
            <person name="Kohler A."/>
            <person name="Krizsan K."/>
            <person name="Balestrini R."/>
            <person name="Da Silva C."/>
            <person name="Montanini B."/>
            <person name="Hainaut M."/>
            <person name="Levati E."/>
            <person name="Barry K.W."/>
            <person name="Belfiori B."/>
            <person name="Cichocki N."/>
            <person name="Clum A."/>
            <person name="Dockter R.B."/>
            <person name="Fauchery L."/>
            <person name="Guy J."/>
            <person name="Iotti M."/>
            <person name="Le Tacon F."/>
            <person name="Lindquist E.A."/>
            <person name="Lipzen A."/>
            <person name="Malagnac F."/>
            <person name="Mello A."/>
            <person name="Molinier V."/>
            <person name="Miyauchi S."/>
            <person name="Poulain J."/>
            <person name="Riccioni C."/>
            <person name="Rubini A."/>
            <person name="Sitrit Y."/>
            <person name="Splivallo R."/>
            <person name="Traeger S."/>
            <person name="Wang M."/>
            <person name="Zifcakova L."/>
            <person name="Wipf D."/>
            <person name="Zambonelli A."/>
            <person name="Paolocci F."/>
            <person name="Nowrousian M."/>
            <person name="Ottonello S."/>
            <person name="Baldrian P."/>
            <person name="Spatafora J.W."/>
            <person name="Henrissat B."/>
            <person name="Nagy L.G."/>
            <person name="Aury J.M."/>
            <person name="Wincker P."/>
            <person name="Grigoriev I.V."/>
            <person name="Bonfante P."/>
            <person name="Martin F.M."/>
        </authorList>
    </citation>
    <scope>NUCLEOTIDE SEQUENCE [LARGE SCALE GENOMIC DNA]</scope>
    <source>
        <strain evidence="6 7">CCBAS932</strain>
    </source>
</reference>
<dbReference type="InterPro" id="IPR011006">
    <property type="entry name" value="CheY-like_superfamily"/>
</dbReference>
<accession>A0A3N4KZK6</accession>
<dbReference type="InterPro" id="IPR029016">
    <property type="entry name" value="GAF-like_dom_sf"/>
</dbReference>
<dbReference type="Gene3D" id="1.10.287.130">
    <property type="match status" value="1"/>
</dbReference>
<proteinExistence type="predicted"/>
<evidence type="ECO:0000259" key="4">
    <source>
        <dbReference type="PROSITE" id="PS50109"/>
    </source>
</evidence>
<evidence type="ECO:0000256" key="1">
    <source>
        <dbReference type="ARBA" id="ARBA00022553"/>
    </source>
</evidence>
<dbReference type="Pfam" id="PF00072">
    <property type="entry name" value="Response_reg"/>
    <property type="match status" value="1"/>
</dbReference>
<dbReference type="FunFam" id="3.30.450.40:FF:000083">
    <property type="entry name" value="Sensor histidine kinase/response regulator, putative (AFU_orthologue AFUA_4G00660)"/>
    <property type="match status" value="1"/>
</dbReference>
<feature type="region of interest" description="Disordered" evidence="3">
    <location>
        <begin position="583"/>
        <end position="608"/>
    </location>
</feature>
<keyword evidence="7" id="KW-1185">Reference proteome</keyword>
<feature type="region of interest" description="Disordered" evidence="3">
    <location>
        <begin position="768"/>
        <end position="813"/>
    </location>
</feature>
<dbReference type="CDD" id="cd00082">
    <property type="entry name" value="HisKA"/>
    <property type="match status" value="1"/>
</dbReference>
<keyword evidence="1 2" id="KW-0597">Phosphoprotein</keyword>
<organism evidence="6 7">
    <name type="scientific">Morchella conica CCBAS932</name>
    <dbReference type="NCBI Taxonomy" id="1392247"/>
    <lineage>
        <taxon>Eukaryota</taxon>
        <taxon>Fungi</taxon>
        <taxon>Dikarya</taxon>
        <taxon>Ascomycota</taxon>
        <taxon>Pezizomycotina</taxon>
        <taxon>Pezizomycetes</taxon>
        <taxon>Pezizales</taxon>
        <taxon>Morchellaceae</taxon>
        <taxon>Morchella</taxon>
    </lineage>
</organism>
<dbReference type="PRINTS" id="PR00344">
    <property type="entry name" value="BCTRLSENSOR"/>
</dbReference>
<feature type="modified residue" description="4-aspartylphosphate" evidence="2">
    <location>
        <position position="1335"/>
    </location>
</feature>
<feature type="region of interest" description="Disordered" evidence="3">
    <location>
        <begin position="356"/>
        <end position="451"/>
    </location>
</feature>
<dbReference type="EMBL" id="ML119121">
    <property type="protein sequence ID" value="RPB13771.1"/>
    <property type="molecule type" value="Genomic_DNA"/>
</dbReference>
<dbReference type="SUPFAM" id="SSF55874">
    <property type="entry name" value="ATPase domain of HSP90 chaperone/DNA topoisomerase II/histidine kinase"/>
    <property type="match status" value="1"/>
</dbReference>
<dbReference type="InterPro" id="IPR004358">
    <property type="entry name" value="Sig_transdc_His_kin-like_C"/>
</dbReference>
<feature type="compositionally biased region" description="Low complexity" evidence="3">
    <location>
        <begin position="383"/>
        <end position="412"/>
    </location>
</feature>
<sequence>MSLQTCALPGIDHGTPRDIRRSRELYKYYQPPSPILELSSRPVQTYEQGLVASPDPALMSFALLTANLLSCKRSMISLIDHERIYIIAESTRTLSVTVPHTHAPGDDLWLGGCLSIPREGGLCERTVSLLAPVEVRDDGMMIFEVPDLTKEPVYQNQDYVTGWPDMKFYAGVPLRTKGGFSIGSLCVIDDKPHPGGLKDDAKLTLAKMAETVMGHLERVQAERDMKRGRNMELGISRFLAGNFRNERAEMDDEEFAERVRYEQRSQEKRRMESERLRWIDQMERQQKNNMGTDIVPEGVKTARILSQTSEKLGRRKESDPFARDFASDFDQDKVPEGAWPEGNHLGFPDVKASQLPLSFPTPKSEDFSSILHPPGPLNIPELSRSYSYSSVRSGRSTTGTRPSGGSTSSISSLNATIPPSSPSDSLFHDSDSAAQCSAATTPTGQLQSQYPDINNSFRSTFARASVLIRKSIEIDGVVFVDADLEDTYDTDDCTDPPKNTPPEPLFEGSAKHRQRPKKCRRRSGILGYATKGGTSCTNPFDNDSMIRRGSELERSLGFDIGEIEESFLRTMAHRWPHGHIFSCNQSSPREAETGSDDDPEYTPDCERSAGGKYMKEVETLKRFLPGGTNVVCMPMYDFSGKLFSVGFAWSCSRVRVFSDDVEKSFMAAFGNSIMAEVGRLHCVSADKAKGDFISSVSHELRSPLHGILASAEFLADTDLDSFQRSFVDTIESCGRTLLDTINHVLDFSKLNSFGNKWTGTTSSMKKESIVRRMSRQRGRSASVCYESPEELRSDDDQEPKPSQGAESPSASVSDVVHLTAETDLSAILEEVTEGVFAGYEFRGISTPGIMEVVGTSKTEGNGRPVGAKNDITVIIDVDRRDDGWVFETQPGALRRIFLNLGGNAIKYTDSGWVRIKMRAEDLPSKGDEDKKSLVTLTFTDSGKGISREFLKTRLFTPFSQENPLVSGTGLGMSIVRQIVEMLGGDIGVKSQPGKGTEVTVSLVLKRVLKKRPDRSLNQETDGQDAMIEKIRERTKGKRVSFLGFDSTPQESEAQIRATAFLRSSLESYVTKWFGMDIVLNSLSYSTSDKVDFVITNEGAMVNAHLALPEETGKNMPGKAGGIPLIVICSNAARHGVYQPLNTAENKGISGFVSKPCGPMKLAKALASCLDQMEAALRSQAAVSTSTKTDILVSQSQLNKAIYCTEVKALLKNRNSPPPRPKRSSTEVNLSSKSFNCLSTEIPVSVTPSTPVEKDNSPISRWKQEVGRITSLNLNDENGSKKLPRTLIVEDNPVNLMLLATFLKKKGYPFEKATNGLEAYQAVEKNPEGFDIILMDLQMPVMSGIESTRAIRTLERQRRRKGSLIIALTGLATANDQLEAFEGGIDLFMVKPVSFKHLEKTLQELKLEDQD</sequence>
<evidence type="ECO:0000256" key="3">
    <source>
        <dbReference type="SAM" id="MobiDB-lite"/>
    </source>
</evidence>
<dbReference type="InterPro" id="IPR005467">
    <property type="entry name" value="His_kinase_dom"/>
</dbReference>
<dbReference type="Pfam" id="PF02518">
    <property type="entry name" value="HATPase_c"/>
    <property type="match status" value="1"/>
</dbReference>
<dbReference type="PANTHER" id="PTHR43719:SF11">
    <property type="entry name" value="HISTIDINE KINASE_RESPONSE REGULATOR, PUTATIVE-RELATED"/>
    <property type="match status" value="1"/>
</dbReference>
<dbReference type="InterPro" id="IPR003661">
    <property type="entry name" value="HisK_dim/P_dom"/>
</dbReference>
<dbReference type="GO" id="GO:0000155">
    <property type="term" value="F:phosphorelay sensor kinase activity"/>
    <property type="evidence" value="ECO:0007669"/>
    <property type="project" value="InterPro"/>
</dbReference>
<dbReference type="SUPFAM" id="SSF55781">
    <property type="entry name" value="GAF domain-like"/>
    <property type="match status" value="1"/>
</dbReference>
<dbReference type="STRING" id="1392247.A0A3N4KZK6"/>
<dbReference type="SUPFAM" id="SSF52172">
    <property type="entry name" value="CheY-like"/>
    <property type="match status" value="1"/>
</dbReference>
<evidence type="ECO:0000259" key="5">
    <source>
        <dbReference type="PROSITE" id="PS50110"/>
    </source>
</evidence>
<dbReference type="Proteomes" id="UP000277580">
    <property type="component" value="Unassembled WGS sequence"/>
</dbReference>
<feature type="compositionally biased region" description="Polar residues" evidence="3">
    <location>
        <begin position="432"/>
        <end position="451"/>
    </location>
</feature>
<dbReference type="InterPro" id="IPR050956">
    <property type="entry name" value="2C_system_His_kinase"/>
</dbReference>
<gene>
    <name evidence="6" type="ORF">P167DRAFT_552901</name>
</gene>
<evidence type="ECO:0000313" key="6">
    <source>
        <dbReference type="EMBL" id="RPB13771.1"/>
    </source>
</evidence>
<feature type="compositionally biased region" description="Polar residues" evidence="3">
    <location>
        <begin position="413"/>
        <end position="424"/>
    </location>
</feature>
<dbReference type="Gene3D" id="3.30.565.10">
    <property type="entry name" value="Histidine kinase-like ATPase, C-terminal domain"/>
    <property type="match status" value="1"/>
</dbReference>
<feature type="compositionally biased region" description="Acidic residues" evidence="3">
    <location>
        <begin position="593"/>
        <end position="603"/>
    </location>
</feature>
<feature type="region of interest" description="Disordered" evidence="3">
    <location>
        <begin position="489"/>
        <end position="517"/>
    </location>
</feature>
<evidence type="ECO:0000256" key="2">
    <source>
        <dbReference type="PROSITE-ProRule" id="PRU00169"/>
    </source>
</evidence>
<feature type="region of interest" description="Disordered" evidence="3">
    <location>
        <begin position="328"/>
        <end position="347"/>
    </location>
</feature>
<dbReference type="SUPFAM" id="SSF47384">
    <property type="entry name" value="Homodimeric domain of signal transducing histidine kinase"/>
    <property type="match status" value="1"/>
</dbReference>
<feature type="domain" description="Histidine kinase" evidence="4">
    <location>
        <begin position="695"/>
        <end position="1006"/>
    </location>
</feature>
<dbReference type="InParanoid" id="A0A3N4KZK6"/>
<dbReference type="Gene3D" id="3.40.50.2300">
    <property type="match status" value="1"/>
</dbReference>
<dbReference type="InterPro" id="IPR036890">
    <property type="entry name" value="HATPase_C_sf"/>
</dbReference>
<dbReference type="PROSITE" id="PS50109">
    <property type="entry name" value="HIS_KIN"/>
    <property type="match status" value="1"/>
</dbReference>
<protein>
    <submittedName>
        <fullName evidence="6">Uncharacterized protein</fullName>
    </submittedName>
</protein>
<dbReference type="PANTHER" id="PTHR43719">
    <property type="entry name" value="TWO-COMPONENT HISTIDINE KINASE"/>
    <property type="match status" value="1"/>
</dbReference>
<dbReference type="InterPro" id="IPR001789">
    <property type="entry name" value="Sig_transdc_resp-reg_receiver"/>
</dbReference>
<dbReference type="InterPro" id="IPR003594">
    <property type="entry name" value="HATPase_dom"/>
</dbReference>
<dbReference type="PROSITE" id="PS50110">
    <property type="entry name" value="RESPONSE_REGULATORY"/>
    <property type="match status" value="1"/>
</dbReference>
<dbReference type="SMART" id="SM00387">
    <property type="entry name" value="HATPase_c"/>
    <property type="match status" value="1"/>
</dbReference>
<dbReference type="OrthoDB" id="303614at2759"/>